<evidence type="ECO:0000259" key="10">
    <source>
        <dbReference type="Pfam" id="PF04290"/>
    </source>
</evidence>
<sequence>MKLLKALDKHFETYFLIATLVFMVVIISVQVFLRTFFHYSLTWAEELSRYIMLYQIWAGASLAVKEDAHLRITSVKDSLSPSGRIKLEIAVIVLWTVFTAFLTIKSGQLVDILLNRGQVSPAMQIPMAYAYASVPFGCGLMVIRLCQKLFHEVKKLESLEV</sequence>
<comment type="subcellular location">
    <subcellularLocation>
        <location evidence="1">Cell inner membrane</location>
        <topology evidence="1">Multi-pass membrane protein</topology>
    </subcellularLocation>
</comment>
<evidence type="ECO:0000256" key="5">
    <source>
        <dbReference type="ARBA" id="ARBA00022692"/>
    </source>
</evidence>
<keyword evidence="6 9" id="KW-1133">Transmembrane helix</keyword>
<proteinExistence type="inferred from homology"/>
<keyword evidence="2" id="KW-0813">Transport</keyword>
<keyword evidence="5 9" id="KW-0812">Transmembrane</keyword>
<evidence type="ECO:0000313" key="12">
    <source>
        <dbReference type="Proteomes" id="UP001524478"/>
    </source>
</evidence>
<name>A0ABT1S839_9FIRM</name>
<dbReference type="InterPro" id="IPR007387">
    <property type="entry name" value="TRAP_DctQ"/>
</dbReference>
<evidence type="ECO:0000256" key="1">
    <source>
        <dbReference type="ARBA" id="ARBA00004429"/>
    </source>
</evidence>
<dbReference type="Proteomes" id="UP001524478">
    <property type="component" value="Unassembled WGS sequence"/>
</dbReference>
<feature type="transmembrane region" description="Helical" evidence="9">
    <location>
        <begin position="47"/>
        <end position="64"/>
    </location>
</feature>
<evidence type="ECO:0000256" key="4">
    <source>
        <dbReference type="ARBA" id="ARBA00022519"/>
    </source>
</evidence>
<keyword evidence="12" id="KW-1185">Reference proteome</keyword>
<evidence type="ECO:0000256" key="8">
    <source>
        <dbReference type="ARBA" id="ARBA00038436"/>
    </source>
</evidence>
<dbReference type="RefSeq" id="WP_216558026.1">
    <property type="nucleotide sequence ID" value="NZ_JAHLOH010000027.1"/>
</dbReference>
<feature type="transmembrane region" description="Helical" evidence="9">
    <location>
        <begin position="12"/>
        <end position="35"/>
    </location>
</feature>
<evidence type="ECO:0000256" key="3">
    <source>
        <dbReference type="ARBA" id="ARBA00022475"/>
    </source>
</evidence>
<accession>A0ABT1S839</accession>
<keyword evidence="4" id="KW-0997">Cell inner membrane</keyword>
<evidence type="ECO:0000256" key="9">
    <source>
        <dbReference type="SAM" id="Phobius"/>
    </source>
</evidence>
<keyword evidence="7 9" id="KW-0472">Membrane</keyword>
<feature type="domain" description="Tripartite ATP-independent periplasmic transporters DctQ component" evidence="10">
    <location>
        <begin position="23"/>
        <end position="153"/>
    </location>
</feature>
<keyword evidence="3" id="KW-1003">Cell membrane</keyword>
<dbReference type="InterPro" id="IPR055348">
    <property type="entry name" value="DctQ"/>
</dbReference>
<dbReference type="Pfam" id="PF04290">
    <property type="entry name" value="DctQ"/>
    <property type="match status" value="1"/>
</dbReference>
<dbReference type="PANTHER" id="PTHR35011:SF2">
    <property type="entry name" value="2,3-DIKETO-L-GULONATE TRAP TRANSPORTER SMALL PERMEASE PROTEIN YIAM"/>
    <property type="match status" value="1"/>
</dbReference>
<reference evidence="11 12" key="1">
    <citation type="submission" date="2022-06" db="EMBL/GenBank/DDBJ databases">
        <title>Isolation of gut microbiota from human fecal samples.</title>
        <authorList>
            <person name="Pamer E.G."/>
            <person name="Barat B."/>
            <person name="Waligurski E."/>
            <person name="Medina S."/>
            <person name="Paddock L."/>
            <person name="Mostad J."/>
        </authorList>
    </citation>
    <scope>NUCLEOTIDE SEQUENCE [LARGE SCALE GENOMIC DNA]</scope>
    <source>
        <strain evidence="11 12">DFI.7.95</strain>
    </source>
</reference>
<feature type="transmembrane region" description="Helical" evidence="9">
    <location>
        <begin position="85"/>
        <end position="104"/>
    </location>
</feature>
<evidence type="ECO:0000256" key="6">
    <source>
        <dbReference type="ARBA" id="ARBA00022989"/>
    </source>
</evidence>
<gene>
    <name evidence="11" type="ORF">NE686_06070</name>
</gene>
<dbReference type="EMBL" id="JANGAC010000003">
    <property type="protein sequence ID" value="MCQ4922640.1"/>
    <property type="molecule type" value="Genomic_DNA"/>
</dbReference>
<comment type="similarity">
    <text evidence="8">Belongs to the TRAP transporter small permease family.</text>
</comment>
<evidence type="ECO:0000256" key="2">
    <source>
        <dbReference type="ARBA" id="ARBA00022448"/>
    </source>
</evidence>
<feature type="transmembrane region" description="Helical" evidence="9">
    <location>
        <begin position="124"/>
        <end position="146"/>
    </location>
</feature>
<dbReference type="PANTHER" id="PTHR35011">
    <property type="entry name" value="2,3-DIKETO-L-GULONATE TRAP TRANSPORTER SMALL PERMEASE PROTEIN YIAM"/>
    <property type="match status" value="1"/>
</dbReference>
<comment type="caution">
    <text evidence="11">The sequence shown here is derived from an EMBL/GenBank/DDBJ whole genome shotgun (WGS) entry which is preliminary data.</text>
</comment>
<evidence type="ECO:0000256" key="7">
    <source>
        <dbReference type="ARBA" id="ARBA00023136"/>
    </source>
</evidence>
<evidence type="ECO:0000313" key="11">
    <source>
        <dbReference type="EMBL" id="MCQ4922640.1"/>
    </source>
</evidence>
<organism evidence="11 12">
    <name type="scientific">Tissierella carlieri</name>
    <dbReference type="NCBI Taxonomy" id="689904"/>
    <lineage>
        <taxon>Bacteria</taxon>
        <taxon>Bacillati</taxon>
        <taxon>Bacillota</taxon>
        <taxon>Tissierellia</taxon>
        <taxon>Tissierellales</taxon>
        <taxon>Tissierellaceae</taxon>
        <taxon>Tissierella</taxon>
    </lineage>
</organism>
<protein>
    <submittedName>
        <fullName evidence="11">TRAP transporter small permease</fullName>
    </submittedName>
</protein>